<gene>
    <name evidence="1" type="ORF">GJ744_005657</name>
</gene>
<organism evidence="1 2">
    <name type="scientific">Endocarpon pusillum</name>
    <dbReference type="NCBI Taxonomy" id="364733"/>
    <lineage>
        <taxon>Eukaryota</taxon>
        <taxon>Fungi</taxon>
        <taxon>Dikarya</taxon>
        <taxon>Ascomycota</taxon>
        <taxon>Pezizomycotina</taxon>
        <taxon>Eurotiomycetes</taxon>
        <taxon>Chaetothyriomycetidae</taxon>
        <taxon>Verrucariales</taxon>
        <taxon>Verrucariaceae</taxon>
        <taxon>Endocarpon</taxon>
    </lineage>
</organism>
<name>A0A8H7A4I9_9EURO</name>
<proteinExistence type="predicted"/>
<dbReference type="AlphaFoldDB" id="A0A8H7A4I9"/>
<evidence type="ECO:0000313" key="2">
    <source>
        <dbReference type="Proteomes" id="UP000606974"/>
    </source>
</evidence>
<protein>
    <submittedName>
        <fullName evidence="1">Uncharacterized protein</fullName>
    </submittedName>
</protein>
<dbReference type="Proteomes" id="UP000606974">
    <property type="component" value="Unassembled WGS sequence"/>
</dbReference>
<reference evidence="1" key="1">
    <citation type="submission" date="2020-02" db="EMBL/GenBank/DDBJ databases">
        <authorList>
            <person name="Palmer J.M."/>
        </authorList>
    </citation>
    <scope>NUCLEOTIDE SEQUENCE</scope>
    <source>
        <strain evidence="1">EPUS1.4</strain>
        <tissue evidence="1">Thallus</tissue>
    </source>
</reference>
<evidence type="ECO:0000313" key="1">
    <source>
        <dbReference type="EMBL" id="KAF7502500.1"/>
    </source>
</evidence>
<dbReference type="EMBL" id="JAACFV010000245">
    <property type="protein sequence ID" value="KAF7502500.1"/>
    <property type="molecule type" value="Genomic_DNA"/>
</dbReference>
<sequence length="172" mass="18108">MFPRHRFLPAMEAPRLVHLFPLPAPTAHPSNASQTTTHPTQTTTLVYLQPPNPTPTATHPPTAHPLAILSALTPATQPQHQPAYSPTRAFSACTLSAPVAPGYKAFSSPQPDTTKQWRLPIVGQQHRLWVPEGVACDQICGDGSCAEVGVVDIACTGGGGVGGEDQVLGGRL</sequence>
<accession>A0A8H7A4I9</accession>
<dbReference type="OrthoDB" id="291007at2759"/>
<comment type="caution">
    <text evidence="1">The sequence shown here is derived from an EMBL/GenBank/DDBJ whole genome shotgun (WGS) entry which is preliminary data.</text>
</comment>
<keyword evidence="2" id="KW-1185">Reference proteome</keyword>